<dbReference type="AlphaFoldDB" id="A0A972FJJ7"/>
<evidence type="ECO:0000256" key="1">
    <source>
        <dbReference type="ARBA" id="ARBA00005254"/>
    </source>
</evidence>
<dbReference type="GO" id="GO:0016829">
    <property type="term" value="F:lyase activity"/>
    <property type="evidence" value="ECO:0007669"/>
    <property type="project" value="UniProtKB-KW"/>
</dbReference>
<reference evidence="3" key="1">
    <citation type="submission" date="2019-12" db="EMBL/GenBank/DDBJ databases">
        <title>Comparative genomics gives insights into the taxonomy of the Azoarcus-Aromatoleum group and reveals separate origins of nif in the plant-associated Azoarcus and non-plant-associated Aromatoleum sub-groups.</title>
        <authorList>
            <person name="Lafos M."/>
            <person name="Maluk M."/>
            <person name="Batista M."/>
            <person name="Junghare M."/>
            <person name="Carmona M."/>
            <person name="Faoro H."/>
            <person name="Cruz L.M."/>
            <person name="Battistoni F."/>
            <person name="De Souza E."/>
            <person name="Pedrosa F."/>
            <person name="Chen W.-M."/>
            <person name="Poole P.S."/>
            <person name="Dixon R.A."/>
            <person name="James E.K."/>
        </authorList>
    </citation>
    <scope>NUCLEOTIDE SEQUENCE</scope>
    <source>
        <strain evidence="3">NSC3</strain>
    </source>
</reference>
<accession>A0A972FJJ7</accession>
<evidence type="ECO:0000313" key="4">
    <source>
        <dbReference type="Proteomes" id="UP000599523"/>
    </source>
</evidence>
<sequence>MADTVLLEVQDSVATITLNRPAQMNALSVEMMEDMLAVVRGLRNRDDFDVVVICGAGDHFMAGGDLKDFSRYFDQDSAARQVSFRAIIEQLINPIVEVLQGLRQPVVTQVRGACAGFGLSLVLGSDLAVCADNAKFTTAYSAIALPADGGMSWFLPRIVGARKALELLMLAERFDAAEALRLGIVNKVVTADALETETSALVARLSTGPRHAYAEIKRLVAGGPNVTLEAQLQNEADAFGRCGGTGDFVEGVTAFLDKRKPSFRGG</sequence>
<dbReference type="InterPro" id="IPR014748">
    <property type="entry name" value="Enoyl-CoA_hydra_C"/>
</dbReference>
<gene>
    <name evidence="3" type="ORF">GPA21_10930</name>
</gene>
<comment type="similarity">
    <text evidence="1">Belongs to the enoyl-CoA hydratase/isomerase family.</text>
</comment>
<dbReference type="EMBL" id="WTVM01000058">
    <property type="protein sequence ID" value="NMG03481.1"/>
    <property type="molecule type" value="Genomic_DNA"/>
</dbReference>
<dbReference type="PANTHER" id="PTHR11941">
    <property type="entry name" value="ENOYL-COA HYDRATASE-RELATED"/>
    <property type="match status" value="1"/>
</dbReference>
<dbReference type="Proteomes" id="UP000599523">
    <property type="component" value="Unassembled WGS sequence"/>
</dbReference>
<keyword evidence="2" id="KW-0456">Lyase</keyword>
<keyword evidence="4" id="KW-1185">Reference proteome</keyword>
<dbReference type="InterPro" id="IPR001753">
    <property type="entry name" value="Enoyl-CoA_hydra/iso"/>
</dbReference>
<protein>
    <submittedName>
        <fullName evidence="3">Enoyl-CoA hydratase</fullName>
    </submittedName>
</protein>
<dbReference type="InterPro" id="IPR029045">
    <property type="entry name" value="ClpP/crotonase-like_dom_sf"/>
</dbReference>
<dbReference type="PANTHER" id="PTHR11941:SF133">
    <property type="entry name" value="1,2-EPOXYPHENYLACETYL-COA ISOMERASE"/>
    <property type="match status" value="1"/>
</dbReference>
<proteinExistence type="inferred from homology"/>
<comment type="caution">
    <text evidence="3">The sequence shown here is derived from an EMBL/GenBank/DDBJ whole genome shotgun (WGS) entry which is preliminary data.</text>
</comment>
<dbReference type="Gene3D" id="1.10.12.10">
    <property type="entry name" value="Lyase 2-enoyl-coa Hydratase, Chain A, domain 2"/>
    <property type="match status" value="1"/>
</dbReference>
<organism evidence="3 4">
    <name type="scientific">Azoarcus taiwanensis</name>
    <dbReference type="NCBI Taxonomy" id="666964"/>
    <lineage>
        <taxon>Bacteria</taxon>
        <taxon>Pseudomonadati</taxon>
        <taxon>Pseudomonadota</taxon>
        <taxon>Betaproteobacteria</taxon>
        <taxon>Rhodocyclales</taxon>
        <taxon>Zoogloeaceae</taxon>
        <taxon>Azoarcus</taxon>
    </lineage>
</organism>
<evidence type="ECO:0000313" key="3">
    <source>
        <dbReference type="EMBL" id="NMG03481.1"/>
    </source>
</evidence>
<name>A0A972FJJ7_9RHOO</name>
<dbReference type="CDD" id="cd06558">
    <property type="entry name" value="crotonase-like"/>
    <property type="match status" value="1"/>
</dbReference>
<dbReference type="SUPFAM" id="SSF52096">
    <property type="entry name" value="ClpP/crotonase"/>
    <property type="match status" value="1"/>
</dbReference>
<dbReference type="GO" id="GO:0006635">
    <property type="term" value="P:fatty acid beta-oxidation"/>
    <property type="evidence" value="ECO:0007669"/>
    <property type="project" value="TreeGrafter"/>
</dbReference>
<dbReference type="Gene3D" id="3.90.226.10">
    <property type="entry name" value="2-enoyl-CoA Hydratase, Chain A, domain 1"/>
    <property type="match status" value="1"/>
</dbReference>
<evidence type="ECO:0000256" key="2">
    <source>
        <dbReference type="ARBA" id="ARBA00023239"/>
    </source>
</evidence>
<dbReference type="Pfam" id="PF00378">
    <property type="entry name" value="ECH_1"/>
    <property type="match status" value="1"/>
</dbReference>